<dbReference type="AlphaFoldDB" id="A0A974NEP6"/>
<evidence type="ECO:0000256" key="6">
    <source>
        <dbReference type="SAM" id="Phobius"/>
    </source>
</evidence>
<feature type="transmembrane region" description="Helical" evidence="6">
    <location>
        <begin position="232"/>
        <end position="252"/>
    </location>
</feature>
<evidence type="ECO:0000313" key="8">
    <source>
        <dbReference type="EMBL" id="QQP85134.1"/>
    </source>
</evidence>
<dbReference type="InterPro" id="IPR036866">
    <property type="entry name" value="RibonucZ/Hydroxyglut_hydro"/>
</dbReference>
<feature type="transmembrane region" description="Helical" evidence="6">
    <location>
        <begin position="384"/>
        <end position="408"/>
    </location>
</feature>
<dbReference type="EMBL" id="CP067393">
    <property type="protein sequence ID" value="QQP85134.1"/>
    <property type="molecule type" value="Genomic_DNA"/>
</dbReference>
<evidence type="ECO:0000256" key="3">
    <source>
        <dbReference type="ARBA" id="ARBA00022692"/>
    </source>
</evidence>
<keyword evidence="9" id="KW-1185">Reference proteome</keyword>
<protein>
    <submittedName>
        <fullName evidence="8">DNA internalization-related competence protein ComEC/Rec2</fullName>
    </submittedName>
</protein>
<dbReference type="InterPro" id="IPR025405">
    <property type="entry name" value="DUF4131"/>
</dbReference>
<keyword evidence="3 6" id="KW-0812">Transmembrane</keyword>
<evidence type="ECO:0000256" key="1">
    <source>
        <dbReference type="ARBA" id="ARBA00004651"/>
    </source>
</evidence>
<dbReference type="PANTHER" id="PTHR30619:SF1">
    <property type="entry name" value="RECOMBINATION PROTEIN 2"/>
    <property type="match status" value="1"/>
</dbReference>
<keyword evidence="5 6" id="KW-0472">Membrane</keyword>
<dbReference type="NCBIfam" id="TIGR00360">
    <property type="entry name" value="ComEC_N-term"/>
    <property type="match status" value="1"/>
</dbReference>
<dbReference type="Pfam" id="PF13567">
    <property type="entry name" value="DUF4131"/>
    <property type="match status" value="1"/>
</dbReference>
<keyword evidence="4 6" id="KW-1133">Transmembrane helix</keyword>
<dbReference type="InterPro" id="IPR004797">
    <property type="entry name" value="Competence_ComEC/Rec2"/>
</dbReference>
<name>A0A974NEP6_9GAMM</name>
<dbReference type="CDD" id="cd07731">
    <property type="entry name" value="ComA-like_MBL-fold"/>
    <property type="match status" value="1"/>
</dbReference>
<evidence type="ECO:0000256" key="4">
    <source>
        <dbReference type="ARBA" id="ARBA00022989"/>
    </source>
</evidence>
<dbReference type="NCBIfam" id="TIGR00361">
    <property type="entry name" value="ComEC_Rec2"/>
    <property type="match status" value="1"/>
</dbReference>
<evidence type="ECO:0000313" key="9">
    <source>
        <dbReference type="Proteomes" id="UP000595278"/>
    </source>
</evidence>
<feature type="transmembrane region" description="Helical" evidence="6">
    <location>
        <begin position="300"/>
        <end position="319"/>
    </location>
</feature>
<feature type="transmembrane region" description="Helical" evidence="6">
    <location>
        <begin position="359"/>
        <end position="378"/>
    </location>
</feature>
<evidence type="ECO:0000259" key="7">
    <source>
        <dbReference type="SMART" id="SM00849"/>
    </source>
</evidence>
<feature type="transmembrane region" description="Helical" evidence="6">
    <location>
        <begin position="258"/>
        <end position="279"/>
    </location>
</feature>
<dbReference type="SMART" id="SM00849">
    <property type="entry name" value="Lactamase_B"/>
    <property type="match status" value="1"/>
</dbReference>
<dbReference type="InterPro" id="IPR004477">
    <property type="entry name" value="ComEC_N"/>
</dbReference>
<evidence type="ECO:0000256" key="5">
    <source>
        <dbReference type="ARBA" id="ARBA00023136"/>
    </source>
</evidence>
<dbReference type="Proteomes" id="UP000595278">
    <property type="component" value="Chromosome"/>
</dbReference>
<dbReference type="Pfam" id="PF03772">
    <property type="entry name" value="Competence"/>
    <property type="match status" value="1"/>
</dbReference>
<feature type="transmembrane region" description="Helical" evidence="6">
    <location>
        <begin position="7"/>
        <end position="36"/>
    </location>
</feature>
<feature type="transmembrane region" description="Helical" evidence="6">
    <location>
        <begin position="325"/>
        <end position="347"/>
    </location>
</feature>
<evidence type="ECO:0000256" key="2">
    <source>
        <dbReference type="ARBA" id="ARBA00022475"/>
    </source>
</evidence>
<dbReference type="GO" id="GO:0005886">
    <property type="term" value="C:plasma membrane"/>
    <property type="evidence" value="ECO:0007669"/>
    <property type="project" value="UniProtKB-SubCell"/>
</dbReference>
<organism evidence="8 9">
    <name type="scientific">Entomomonas asaccharolytica</name>
    <dbReference type="NCBI Taxonomy" id="2785331"/>
    <lineage>
        <taxon>Bacteria</taxon>
        <taxon>Pseudomonadati</taxon>
        <taxon>Pseudomonadota</taxon>
        <taxon>Gammaproteobacteria</taxon>
        <taxon>Pseudomonadales</taxon>
        <taxon>Pseudomonadaceae</taxon>
        <taxon>Entomomonas</taxon>
    </lineage>
</organism>
<dbReference type="Gene3D" id="3.60.15.10">
    <property type="entry name" value="Ribonuclease Z/Hydroxyacylglutathione hydrolase-like"/>
    <property type="match status" value="1"/>
</dbReference>
<proteinExistence type="predicted"/>
<feature type="transmembrane region" description="Helical" evidence="6">
    <location>
        <begin position="448"/>
        <end position="464"/>
    </location>
</feature>
<feature type="domain" description="Metallo-beta-lactamase" evidence="7">
    <location>
        <begin position="503"/>
        <end position="683"/>
    </location>
</feature>
<dbReference type="GO" id="GO:0030420">
    <property type="term" value="P:establishment of competence for transformation"/>
    <property type="evidence" value="ECO:0007669"/>
    <property type="project" value="InterPro"/>
</dbReference>
<feature type="transmembrane region" description="Helical" evidence="6">
    <location>
        <begin position="415"/>
        <end position="436"/>
    </location>
</feature>
<feature type="transmembrane region" description="Helical" evidence="6">
    <location>
        <begin position="42"/>
        <end position="60"/>
    </location>
</feature>
<comment type="subcellular location">
    <subcellularLocation>
        <location evidence="1">Cell membrane</location>
        <topology evidence="1">Multi-pass membrane protein</topology>
    </subcellularLocation>
</comment>
<dbReference type="InterPro" id="IPR052159">
    <property type="entry name" value="Competence_DNA_uptake"/>
</dbReference>
<sequence length="739" mass="82028">MQIALIAFIIGLLSIRFFPVLPSISVCIFLACVGLTLLPWRLYPLGMLLTGIAWGCYGAIQTIDDRLNPALDGETLWMEGTVVGLPEQSEQVVRFQLKNAKAKGIQLPTNIRLTWYKGEQVATGEYWRLQVRLKYPRGTVNPYVFDYEAWLTAKHIGATGTVKQAYRLQESSTIINWRYQLRQKILAQLNANQTAGLIALVLGDGSVLSRSQWQVLQETGTVHLMVISGQHITLLAGFLYFFIAALVRLGWWPKRLPWLPIACGLAMLGALAYGLLAGFEVPVQRACIMLALVLLWRLRFRYLGVTIPFLMALAIVLTADPLASLQAGFWLSFSAVAILLLLLSGRLSHNNWWLSAIKIQWAITIGLIPVLLVLLLPVSLTSPIANLIAIPLVSFIIVPCALLGTLFINIPYVGAVFLWLAGSTLKLLFIILTFIAEVVPAWVAPMPAWWAFVLAFLGVVLILLPKGALLRVFGIVFCLPLFFANTNTIKENQAEVNVFDVGQGLSVLVRTKNHSLLYDTGPSFGDFNLGGRVIVPSLQRQGVRSLDKVIISHVDTDHAGGLEAISKRLAIQVLISGEPNKLTSELMIKPCQNSSWQWDGVRFSLWQWSTAKNGNDASCVLLVEANGEKLLLTGDISRKAEQAWLTENNKQVNWLLAPHHGSKNSSSWNFLASIKPQYIIVSRGWLNPFGHPSLASLERYQKIGARVEDTALTGALQIHLGAFQSAIRQRDTKYFWRKQ</sequence>
<dbReference type="InterPro" id="IPR035681">
    <property type="entry name" value="ComA-like_MBL"/>
</dbReference>
<dbReference type="KEGG" id="eaz:JHT90_12190"/>
<dbReference type="Pfam" id="PF00753">
    <property type="entry name" value="Lactamase_B"/>
    <property type="match status" value="1"/>
</dbReference>
<gene>
    <name evidence="8" type="ORF">JHT90_12190</name>
</gene>
<dbReference type="PANTHER" id="PTHR30619">
    <property type="entry name" value="DNA INTERNALIZATION/COMPETENCE PROTEIN COMEC/REC2"/>
    <property type="match status" value="1"/>
</dbReference>
<dbReference type="RefSeq" id="WP_201091370.1">
    <property type="nucleotide sequence ID" value="NZ_CP067393.1"/>
</dbReference>
<dbReference type="SUPFAM" id="SSF56281">
    <property type="entry name" value="Metallo-hydrolase/oxidoreductase"/>
    <property type="match status" value="1"/>
</dbReference>
<dbReference type="InterPro" id="IPR001279">
    <property type="entry name" value="Metallo-B-lactamas"/>
</dbReference>
<accession>A0A974NEP6</accession>
<reference evidence="8 9" key="1">
    <citation type="submission" date="2021-01" db="EMBL/GenBank/DDBJ databases">
        <title>Entomomonas sp. F2A isolated from a house cricket (Acheta domesticus).</title>
        <authorList>
            <person name="Spergser J."/>
            <person name="Busse H.-J."/>
        </authorList>
    </citation>
    <scope>NUCLEOTIDE SEQUENCE [LARGE SCALE GENOMIC DNA]</scope>
    <source>
        <strain evidence="8 9">F2A</strain>
    </source>
</reference>
<keyword evidence="2" id="KW-1003">Cell membrane</keyword>